<evidence type="ECO:0000313" key="3">
    <source>
        <dbReference type="Proteomes" id="UP000503462"/>
    </source>
</evidence>
<protein>
    <submittedName>
        <fullName evidence="2">Uncharacterized protein</fullName>
    </submittedName>
</protein>
<dbReference type="PANTHER" id="PTHR35041:SF6">
    <property type="entry name" value="FORMYLMETHIONINE DEFORMYLASE-LIKE PROTEIN-RELATED"/>
    <property type="match status" value="1"/>
</dbReference>
<name>A0A6H0XNA9_9PEZI</name>
<proteinExistence type="predicted"/>
<gene>
    <name evidence="2" type="ORF">AMS68_001759</name>
</gene>
<feature type="transmembrane region" description="Helical" evidence="1">
    <location>
        <begin position="12"/>
        <end position="30"/>
    </location>
</feature>
<evidence type="ECO:0000256" key="1">
    <source>
        <dbReference type="SAM" id="Phobius"/>
    </source>
</evidence>
<dbReference type="PANTHER" id="PTHR35041">
    <property type="entry name" value="MEDIATOR OF RNA POLYMERASE II TRANSCRIPTION SUBUNIT 1"/>
    <property type="match status" value="1"/>
</dbReference>
<keyword evidence="1" id="KW-1133">Transmembrane helix</keyword>
<feature type="transmembrane region" description="Helical" evidence="1">
    <location>
        <begin position="110"/>
        <end position="129"/>
    </location>
</feature>
<evidence type="ECO:0000313" key="2">
    <source>
        <dbReference type="EMBL" id="QIW96241.1"/>
    </source>
</evidence>
<feature type="transmembrane region" description="Helical" evidence="1">
    <location>
        <begin position="495"/>
        <end position="517"/>
    </location>
</feature>
<keyword evidence="1" id="KW-0812">Transmembrane</keyword>
<keyword evidence="3" id="KW-1185">Reference proteome</keyword>
<dbReference type="Proteomes" id="UP000503462">
    <property type="component" value="Chromosome 1"/>
</dbReference>
<sequence length="588" mass="64832">MHRGQWADYITDARCVMLLSLTVAVAFAVGHDRFYHSLDNHDVSTFDQRLSTSIGTAFTFIIKFALVLAVTTVYAQQLWKILLSKTLPISTIDTISGSTLIFRPHVSIRYPLLILLILVTWGISVATIFPPGSLAVELLYKNETSVGSRALFDWNSQYSVFSNGQSSLSQTSNGTVLQSLITPFAAANELTALTAALGEIPTLPQFFTNTTYDMSFYGPMLECSTKQWHASYWLQCNQAHADPPQTYLCYASWLSWPNKNDASYFGIVDDSIPIVLEQGSSRLNCSAMDRSLSTDTSTLSGNPRLYIATNGVNARQENDSIWNITTCQVANASYSVTFDFHNNIQSVRTSYKDVTSFNATEYLAARSFNPQYGGANGSGFNVVLDYYASMALIDRLSFGYIGFSFGDFRRLPILNSRLGLSDELRLMLPTDYAGDSGRLFDETPTGQTLASMLEDLSRNVTVTMMTSPFLTGVQDVTITAFGPYNVYRYSWQHLWLPYGIAIAVTALVVILGLVRVINAAPYSTKFSTFLRTTPWEKVGHHDSGADPLPSSLAAVEIALGSASSVSLKRRTTIRTITDSDRPLISESG</sequence>
<dbReference type="EMBL" id="CP051139">
    <property type="protein sequence ID" value="QIW96241.1"/>
    <property type="molecule type" value="Genomic_DNA"/>
</dbReference>
<dbReference type="OrthoDB" id="5322539at2759"/>
<organism evidence="2 3">
    <name type="scientific">Peltaster fructicola</name>
    <dbReference type="NCBI Taxonomy" id="286661"/>
    <lineage>
        <taxon>Eukaryota</taxon>
        <taxon>Fungi</taxon>
        <taxon>Dikarya</taxon>
        <taxon>Ascomycota</taxon>
        <taxon>Pezizomycotina</taxon>
        <taxon>Dothideomycetes</taxon>
        <taxon>Dothideomycetes incertae sedis</taxon>
        <taxon>Peltaster</taxon>
    </lineage>
</organism>
<keyword evidence="1" id="KW-0472">Membrane</keyword>
<accession>A0A6H0XNA9</accession>
<reference evidence="2 3" key="1">
    <citation type="journal article" date="2016" name="Sci. Rep.">
        <title>Peltaster fructicola genome reveals evolution from an invasive phytopathogen to an ectophytic parasite.</title>
        <authorList>
            <person name="Xu C."/>
            <person name="Chen H."/>
            <person name="Gleason M.L."/>
            <person name="Xu J.R."/>
            <person name="Liu H."/>
            <person name="Zhang R."/>
            <person name="Sun G."/>
        </authorList>
    </citation>
    <scope>NUCLEOTIDE SEQUENCE [LARGE SCALE GENOMIC DNA]</scope>
    <source>
        <strain evidence="2 3">LNHT1506</strain>
    </source>
</reference>
<dbReference type="AlphaFoldDB" id="A0A6H0XNA9"/>
<feature type="transmembrane region" description="Helical" evidence="1">
    <location>
        <begin position="50"/>
        <end position="75"/>
    </location>
</feature>